<dbReference type="GO" id="GO:0006935">
    <property type="term" value="P:chemotaxis"/>
    <property type="evidence" value="ECO:0007669"/>
    <property type="project" value="UniProtKB-KW"/>
</dbReference>
<dbReference type="AlphaFoldDB" id="A0ABD5T3W7"/>
<protein>
    <submittedName>
        <fullName evidence="2">Chemotaxis protein CheC</fullName>
    </submittedName>
</protein>
<dbReference type="EMBL" id="JBHSWT010000680">
    <property type="protein sequence ID" value="MFC6772185.1"/>
    <property type="molecule type" value="Genomic_DNA"/>
</dbReference>
<sequence>MRVDVRALGACNRLSERGAKQAAGALSELTGTDLAVEVTGASVASGEDLAEAFA</sequence>
<dbReference type="Gene3D" id="3.40.1550.10">
    <property type="entry name" value="CheC-like"/>
    <property type="match status" value="1"/>
</dbReference>
<gene>
    <name evidence="2" type="ORF">ACFQDD_11780</name>
</gene>
<name>A0ABD5T3W7_9EURY</name>
<proteinExistence type="predicted"/>
<reference evidence="2 3" key="1">
    <citation type="journal article" date="2019" name="Int. J. Syst. Evol. Microbiol.">
        <title>The Global Catalogue of Microorganisms (GCM) 10K type strain sequencing project: providing services to taxonomists for standard genome sequencing and annotation.</title>
        <authorList>
            <consortium name="The Broad Institute Genomics Platform"/>
            <consortium name="The Broad Institute Genome Sequencing Center for Infectious Disease"/>
            <person name="Wu L."/>
            <person name="Ma J."/>
        </authorList>
    </citation>
    <scope>NUCLEOTIDE SEQUENCE [LARGE SCALE GENOMIC DNA]</scope>
    <source>
        <strain evidence="2 3">PJ61</strain>
    </source>
</reference>
<evidence type="ECO:0000313" key="3">
    <source>
        <dbReference type="Proteomes" id="UP001596274"/>
    </source>
</evidence>
<dbReference type="InterPro" id="IPR028976">
    <property type="entry name" value="CheC-like_sf"/>
</dbReference>
<keyword evidence="3" id="KW-1185">Reference proteome</keyword>
<accession>A0ABD5T3W7</accession>
<dbReference type="Proteomes" id="UP001596274">
    <property type="component" value="Unassembled WGS sequence"/>
</dbReference>
<evidence type="ECO:0000256" key="1">
    <source>
        <dbReference type="ARBA" id="ARBA00022500"/>
    </source>
</evidence>
<organism evidence="2 3">
    <name type="scientific">Halorubrum pallidum</name>
    <dbReference type="NCBI Taxonomy" id="1526114"/>
    <lineage>
        <taxon>Archaea</taxon>
        <taxon>Methanobacteriati</taxon>
        <taxon>Methanobacteriota</taxon>
        <taxon>Stenosarchaea group</taxon>
        <taxon>Halobacteria</taxon>
        <taxon>Halobacteriales</taxon>
        <taxon>Haloferacaceae</taxon>
        <taxon>Halorubrum</taxon>
    </lineage>
</organism>
<evidence type="ECO:0000313" key="2">
    <source>
        <dbReference type="EMBL" id="MFC6772185.1"/>
    </source>
</evidence>
<feature type="non-terminal residue" evidence="2">
    <location>
        <position position="54"/>
    </location>
</feature>
<keyword evidence="1" id="KW-0145">Chemotaxis</keyword>
<comment type="caution">
    <text evidence="2">The sequence shown here is derived from an EMBL/GenBank/DDBJ whole genome shotgun (WGS) entry which is preliminary data.</text>
</comment>